<dbReference type="EMBL" id="PYAG01000012">
    <property type="protein sequence ID" value="RAO34412.1"/>
    <property type="molecule type" value="Genomic_DNA"/>
</dbReference>
<protein>
    <submittedName>
        <fullName evidence="2">Uncharacterized protein</fullName>
    </submittedName>
</protein>
<sequence length="623" mass="65915">MRPGPGPSALARDTATWGQPSRVVPARKLIALWVPSQNGLSADLPHRHNATVPRRASMRSPSGVTNAKSPRTSSGPSSYGVIVAAAGSLVSSVRMAPEVPVLALAKPEPPNAGDDRGTPLTSGMCRREGDAPFEPHRDGKPGRVVSERGKVGPVHKVHKGLTADGAGLAGDRVVAAGSSARVLVAATARALRGVDCADLGHTGPTSRFPGAPEPVRRAAVTRAAGRVALTVAQIDEVDAARVARWFVDQYPRRRYPGVLIGSPHGAAAHLAVALGVPWLPAGFEMTVHWSDGGVDRPADAAEHGAALATRLLTGNADLHLRQVHCPASRGVLAGATVSLTAAWRALPAAYTRFLADRLVPGAPVLLVRDARTWPVLEHGPGHSFQVGCPGSGLDPVDFHPDSHALRQVLRSVGGDATRWQPPEVSVPSAYAEHGVDSGFELAARDWSTRNQHPLHRVLVPRPAALSAGVADLYRRWLRRAGKTGDRLVVECGRLLDPWQVVRAGLVPYWCENATRRSVDEAEWWLAGSEAFSSVDVLPEPPGVRSPALAGLPQWLAVAGFGRRRRALDRTTARGYPVTSVPTRRATEVLRAQPYDLPAPPPLGVAEALSVLRDSGGHQGLLVS</sequence>
<feature type="region of interest" description="Disordered" evidence="1">
    <location>
        <begin position="51"/>
        <end position="78"/>
    </location>
</feature>
<feature type="region of interest" description="Disordered" evidence="1">
    <location>
        <begin position="128"/>
        <end position="147"/>
    </location>
</feature>
<comment type="caution">
    <text evidence="2">The sequence shown here is derived from an EMBL/GenBank/DDBJ whole genome shotgun (WGS) entry which is preliminary data.</text>
</comment>
<organism evidence="2 3">
    <name type="scientific">Micromonospora saelicesensis</name>
    <dbReference type="NCBI Taxonomy" id="285676"/>
    <lineage>
        <taxon>Bacteria</taxon>
        <taxon>Bacillati</taxon>
        <taxon>Actinomycetota</taxon>
        <taxon>Actinomycetes</taxon>
        <taxon>Micromonosporales</taxon>
        <taxon>Micromonosporaceae</taxon>
        <taxon>Micromonospora</taxon>
    </lineage>
</organism>
<evidence type="ECO:0000313" key="2">
    <source>
        <dbReference type="EMBL" id="RAO34412.1"/>
    </source>
</evidence>
<feature type="compositionally biased region" description="Polar residues" evidence="1">
    <location>
        <begin position="59"/>
        <end position="77"/>
    </location>
</feature>
<accession>A0A328NUN6</accession>
<reference evidence="2 3" key="1">
    <citation type="submission" date="2018-03" db="EMBL/GenBank/DDBJ databases">
        <title>Defining the species Micromonospora saelicesensis and Micromonospora noduli under the framework of genomics.</title>
        <authorList>
            <person name="Riesco R."/>
            <person name="Trujillo M.E."/>
        </authorList>
    </citation>
    <scope>NUCLEOTIDE SEQUENCE [LARGE SCALE GENOMIC DNA]</scope>
    <source>
        <strain evidence="2 3">PSN13</strain>
    </source>
</reference>
<name>A0A328NUN6_9ACTN</name>
<gene>
    <name evidence="2" type="ORF">PSN13_03279</name>
</gene>
<proteinExistence type="predicted"/>
<evidence type="ECO:0000256" key="1">
    <source>
        <dbReference type="SAM" id="MobiDB-lite"/>
    </source>
</evidence>
<evidence type="ECO:0000313" key="3">
    <source>
        <dbReference type="Proteomes" id="UP000249419"/>
    </source>
</evidence>
<dbReference type="Proteomes" id="UP000249419">
    <property type="component" value="Unassembled WGS sequence"/>
</dbReference>
<dbReference type="AlphaFoldDB" id="A0A328NUN6"/>